<feature type="signal peptide" evidence="2">
    <location>
        <begin position="1"/>
        <end position="23"/>
    </location>
</feature>
<feature type="region of interest" description="Disordered" evidence="1">
    <location>
        <begin position="145"/>
        <end position="164"/>
    </location>
</feature>
<feature type="compositionally biased region" description="Basic and acidic residues" evidence="1">
    <location>
        <begin position="154"/>
        <end position="164"/>
    </location>
</feature>
<dbReference type="AlphaFoldDB" id="A0A1I7Z497"/>
<dbReference type="WBParaSite" id="L893_g22774.t1">
    <property type="protein sequence ID" value="L893_g22774.t1"/>
    <property type="gene ID" value="L893_g22774"/>
</dbReference>
<accession>A0A1I7Z497</accession>
<dbReference type="Proteomes" id="UP000095287">
    <property type="component" value="Unplaced"/>
</dbReference>
<reference evidence="4" key="1">
    <citation type="submission" date="2016-11" db="UniProtKB">
        <authorList>
            <consortium name="WormBaseParasite"/>
        </authorList>
    </citation>
    <scope>IDENTIFICATION</scope>
</reference>
<proteinExistence type="predicted"/>
<evidence type="ECO:0000313" key="3">
    <source>
        <dbReference type="Proteomes" id="UP000095287"/>
    </source>
</evidence>
<keyword evidence="3" id="KW-1185">Reference proteome</keyword>
<evidence type="ECO:0000313" key="4">
    <source>
        <dbReference type="WBParaSite" id="L893_g22774.t1"/>
    </source>
</evidence>
<organism evidence="3 4">
    <name type="scientific">Steinernema glaseri</name>
    <dbReference type="NCBI Taxonomy" id="37863"/>
    <lineage>
        <taxon>Eukaryota</taxon>
        <taxon>Metazoa</taxon>
        <taxon>Ecdysozoa</taxon>
        <taxon>Nematoda</taxon>
        <taxon>Chromadorea</taxon>
        <taxon>Rhabditida</taxon>
        <taxon>Tylenchina</taxon>
        <taxon>Panagrolaimomorpha</taxon>
        <taxon>Strongyloidoidea</taxon>
        <taxon>Steinernematidae</taxon>
        <taxon>Steinernema</taxon>
    </lineage>
</organism>
<protein>
    <submittedName>
        <fullName evidence="4">Extracellular protein</fullName>
    </submittedName>
</protein>
<evidence type="ECO:0000256" key="1">
    <source>
        <dbReference type="SAM" id="MobiDB-lite"/>
    </source>
</evidence>
<evidence type="ECO:0000256" key="2">
    <source>
        <dbReference type="SAM" id="SignalP"/>
    </source>
</evidence>
<name>A0A1I7Z497_9BILA</name>
<feature type="chain" id="PRO_5009312984" evidence="2">
    <location>
        <begin position="24"/>
        <end position="228"/>
    </location>
</feature>
<sequence>MGVGAGLLSGGLLLVLLSLSAQASDLQKAASGNQLKAGTFCEDYSICLLKLEGKQRECLSQQRNHTASTALGKKSDFAEECSSKKRQLRHDIRVLQHRKTEVTRDCVSKNLRLAEPVLDDQQEKRCSEVRKTLEKFTVPVRDVVSKKHHRTSRDRRSIDKQSREHHCHHQVAQLERKCHVLAGCCSTSTECGLDAARLHDQVFELKQELHKVRAQCDPNMDQETLLRL</sequence>
<keyword evidence="2" id="KW-0732">Signal</keyword>